<dbReference type="EMBL" id="JBJJXI010000181">
    <property type="protein sequence ID" value="KAL3383951.1"/>
    <property type="molecule type" value="Genomic_DNA"/>
</dbReference>
<accession>A0ABD2VUB5</accession>
<dbReference type="PANTHER" id="PTHR23409">
    <property type="entry name" value="RIBONUCLEOSIDE-DIPHOSPHATE REDUCTASE SMALL CHAIN"/>
    <property type="match status" value="1"/>
</dbReference>
<dbReference type="InterPro" id="IPR000358">
    <property type="entry name" value="RNR_small_fam"/>
</dbReference>
<evidence type="ECO:0000313" key="2">
    <source>
        <dbReference type="Proteomes" id="UP001627154"/>
    </source>
</evidence>
<comment type="caution">
    <text evidence="1">The sequence shown here is derived from an EMBL/GenBank/DDBJ whole genome shotgun (WGS) entry which is preliminary data.</text>
</comment>
<organism evidence="1 2">
    <name type="scientific">Trichogramma kaykai</name>
    <dbReference type="NCBI Taxonomy" id="54128"/>
    <lineage>
        <taxon>Eukaryota</taxon>
        <taxon>Metazoa</taxon>
        <taxon>Ecdysozoa</taxon>
        <taxon>Arthropoda</taxon>
        <taxon>Hexapoda</taxon>
        <taxon>Insecta</taxon>
        <taxon>Pterygota</taxon>
        <taxon>Neoptera</taxon>
        <taxon>Endopterygota</taxon>
        <taxon>Hymenoptera</taxon>
        <taxon>Apocrita</taxon>
        <taxon>Proctotrupomorpha</taxon>
        <taxon>Chalcidoidea</taxon>
        <taxon>Trichogrammatidae</taxon>
        <taxon>Trichogramma</taxon>
    </lineage>
</organism>
<keyword evidence="2" id="KW-1185">Reference proteome</keyword>
<reference evidence="1 2" key="1">
    <citation type="journal article" date="2024" name="bioRxiv">
        <title>A reference genome for Trichogramma kaykai: A tiny desert-dwelling parasitoid wasp with competing sex-ratio distorters.</title>
        <authorList>
            <person name="Culotta J."/>
            <person name="Lindsey A.R."/>
        </authorList>
    </citation>
    <scope>NUCLEOTIDE SEQUENCE [LARGE SCALE GENOMIC DNA]</scope>
    <source>
        <strain evidence="1 2">KSX58</strain>
    </source>
</reference>
<protein>
    <submittedName>
        <fullName evidence="1">Uncharacterized protein</fullName>
    </submittedName>
</protein>
<gene>
    <name evidence="1" type="ORF">TKK_020300</name>
</gene>
<dbReference type="PANTHER" id="PTHR23409:SF21">
    <property type="entry name" value="CAPSID PROTEIN"/>
    <property type="match status" value="1"/>
</dbReference>
<proteinExistence type="predicted"/>
<dbReference type="Proteomes" id="UP001627154">
    <property type="component" value="Unassembled WGS sequence"/>
</dbReference>
<evidence type="ECO:0000313" key="1">
    <source>
        <dbReference type="EMBL" id="KAL3383951.1"/>
    </source>
</evidence>
<sequence length="466" mass="52093">MTSSLDLFSLPPTQTSIESSNYVHFKLISSLSGENDAPIEFVVPAASDYYLDLAHTMLHVKVKIGPLQDVAADNHQVGPVNNFLHSIFSQVEIFFNQKLVSSSNSLYPYRAYIETLLNYNDDAKGSHLTATLWYADQTRRFEATPQERNPDQMNAGLVQRQSFTIDSRPLDMIGHLHCDVFNQDKMLINGVEMRVRMVRSKDAFCLMDSTADGRFRVNIEEATLVVRRAKISPGVLLAHANTLAHSTVKMPLTRVEIKSFTLPAGILNTSIDNLTLGQCPKRVILGLVDNRGFNGNRAFNPFNFQHFDLNYLALYVDGVQVPSKALQPRFGNSPLYIEAFQSLFTGTGIHYQNEGNGINRTTYPLGYFLTAFDLTADFSANLCTHWNLVRTGSLRLELGFENALIATVNCIAFLEYDNIIEIDSNRSIVTDFTTSGSCKEATVQKSHHSFFASAHTYNMNISSIKA</sequence>
<name>A0ABD2VUB5_9HYME</name>
<dbReference type="AlphaFoldDB" id="A0ABD2VUB5"/>